<proteinExistence type="predicted"/>
<protein>
    <submittedName>
        <fullName evidence="2">Uncharacterized protein</fullName>
    </submittedName>
</protein>
<dbReference type="Proteomes" id="UP000286287">
    <property type="component" value="Unassembled WGS sequence"/>
</dbReference>
<feature type="transmembrane region" description="Helical" evidence="1">
    <location>
        <begin position="64"/>
        <end position="82"/>
    </location>
</feature>
<sequence length="123" mass="13624">MMASRLTSALISGALIGALNIVFGGLQLGFPNLPLWFYLAQLLLIPAMLFPMRFFPQASMTQNFVQRTALFALGWAVPYAIYKFSGDALSDTFSPLRSLGSYLWWVLILSAMFAVLRAPQKKG</sequence>
<dbReference type="OrthoDB" id="70381at2"/>
<feature type="transmembrane region" description="Helical" evidence="1">
    <location>
        <begin position="34"/>
        <end position="52"/>
    </location>
</feature>
<feature type="transmembrane region" description="Helical" evidence="1">
    <location>
        <begin position="102"/>
        <end position="119"/>
    </location>
</feature>
<dbReference type="RefSeq" id="WP_119765857.1">
    <property type="nucleotide sequence ID" value="NZ_QYUJ01000014.1"/>
</dbReference>
<organism evidence="2 3">
    <name type="scientific">Deinococcus cavernae</name>
    <dbReference type="NCBI Taxonomy" id="2320857"/>
    <lineage>
        <taxon>Bacteria</taxon>
        <taxon>Thermotogati</taxon>
        <taxon>Deinococcota</taxon>
        <taxon>Deinococci</taxon>
        <taxon>Deinococcales</taxon>
        <taxon>Deinococcaceae</taxon>
        <taxon>Deinococcus</taxon>
    </lineage>
</organism>
<keyword evidence="1" id="KW-0812">Transmembrane</keyword>
<evidence type="ECO:0000313" key="2">
    <source>
        <dbReference type="EMBL" id="RJF73124.1"/>
    </source>
</evidence>
<reference evidence="2 3" key="1">
    <citation type="submission" date="2018-09" db="EMBL/GenBank/DDBJ databases">
        <authorList>
            <person name="Zhu H."/>
        </authorList>
    </citation>
    <scope>NUCLEOTIDE SEQUENCE [LARGE SCALE GENOMIC DNA]</scope>
    <source>
        <strain evidence="2 3">K2S05-167</strain>
    </source>
</reference>
<dbReference type="EMBL" id="QYUJ01000014">
    <property type="protein sequence ID" value="RJF73124.1"/>
    <property type="molecule type" value="Genomic_DNA"/>
</dbReference>
<dbReference type="AlphaFoldDB" id="A0A418VAH9"/>
<keyword evidence="1" id="KW-1133">Transmembrane helix</keyword>
<keyword evidence="3" id="KW-1185">Reference proteome</keyword>
<evidence type="ECO:0000256" key="1">
    <source>
        <dbReference type="SAM" id="Phobius"/>
    </source>
</evidence>
<evidence type="ECO:0000313" key="3">
    <source>
        <dbReference type="Proteomes" id="UP000286287"/>
    </source>
</evidence>
<accession>A0A418VAH9</accession>
<keyword evidence="1" id="KW-0472">Membrane</keyword>
<gene>
    <name evidence="2" type="ORF">D3875_17800</name>
</gene>
<comment type="caution">
    <text evidence="2">The sequence shown here is derived from an EMBL/GenBank/DDBJ whole genome shotgun (WGS) entry which is preliminary data.</text>
</comment>
<name>A0A418VAH9_9DEIO</name>